<dbReference type="InterPro" id="IPR018000">
    <property type="entry name" value="Neurotransmitter_ion_chnl_CS"/>
</dbReference>
<dbReference type="EMBL" id="OX597826">
    <property type="protein sequence ID" value="CAI9731844.1"/>
    <property type="molecule type" value="Genomic_DNA"/>
</dbReference>
<evidence type="ECO:0000256" key="7">
    <source>
        <dbReference type="ARBA" id="ARBA00023018"/>
    </source>
</evidence>
<feature type="transmembrane region" description="Helical" evidence="20">
    <location>
        <begin position="277"/>
        <end position="296"/>
    </location>
</feature>
<evidence type="ECO:0000256" key="16">
    <source>
        <dbReference type="ARBA" id="ARBA00023286"/>
    </source>
</evidence>
<keyword evidence="6 20" id="KW-1133">Transmembrane helix</keyword>
<dbReference type="InterPro" id="IPR006202">
    <property type="entry name" value="Neur_chan_lig-bd"/>
</dbReference>
<evidence type="ECO:0000256" key="8">
    <source>
        <dbReference type="ARBA" id="ARBA00023065"/>
    </source>
</evidence>
<evidence type="ECO:0000256" key="18">
    <source>
        <dbReference type="ARBA" id="ARBA00034104"/>
    </source>
</evidence>
<feature type="domain" description="Neurotransmitter-gated ion-channel transmembrane" evidence="22">
    <location>
        <begin position="277"/>
        <end position="360"/>
    </location>
</feature>
<dbReference type="FunFam" id="2.70.170.10:FF:000021">
    <property type="entry name" value="Gamma-aminobutyric acid receptor isoform 3b"/>
    <property type="match status" value="1"/>
</dbReference>
<keyword evidence="14" id="KW-0868">Chloride</keyword>
<dbReference type="PRINTS" id="PR00253">
    <property type="entry name" value="GABAARECEPTR"/>
</dbReference>
<dbReference type="PROSITE" id="PS00236">
    <property type="entry name" value="NEUROTR_ION_CHANNEL"/>
    <property type="match status" value="1"/>
</dbReference>
<dbReference type="GO" id="GO:0004888">
    <property type="term" value="F:transmembrane signaling receptor activity"/>
    <property type="evidence" value="ECO:0007669"/>
    <property type="project" value="InterPro"/>
</dbReference>
<dbReference type="InterPro" id="IPR036734">
    <property type="entry name" value="Neur_chan_lig-bd_sf"/>
</dbReference>
<keyword evidence="4 20" id="KW-0812">Transmembrane</keyword>
<feature type="transmembrane region" description="Helical" evidence="20">
    <location>
        <begin position="336"/>
        <end position="357"/>
    </location>
</feature>
<evidence type="ECO:0000256" key="19">
    <source>
        <dbReference type="ARBA" id="ARBA00071250"/>
    </source>
</evidence>
<sequence>MKGEREKKERLDFRKHGLTFKFTIVWAVLVWLPLVARSARITANATRTHNDSSALKTKRSVSNSDFLQTLIEAYDSSIPPGFDREKVTTVNVQLYINSFDSINEQTMDYSISTFITQEWTDERLKFFGLIEAKYFELDVKLIEKIWVPDLYFPNEKKAHFHEVTVPNRMLHIYDDGSITYRARISLTASCPMKLQNYPMDTQVCQLYLQSFTYSVKTVKFQWHENPVVMSPSIVLPQFRLVKNLTDDCTSHNKDKNFTCLYASFYLKRDIGYYMIQLYIPSILIVFLSWVSFYLNVSAVPARISLGILTVLTLTTQRSAGIAALPKVSYIKAIDVWMASCLCFVFAALLEFAFVNVLDRRYLKIIASMKENELTGKCPEVNDRVKSKRFKWIRDPRGQQKAAYIDFLARITFPIAFGIFCIIYWLVYGVVGVKEE</sequence>
<evidence type="ECO:0000256" key="20">
    <source>
        <dbReference type="RuleBase" id="RU000687"/>
    </source>
</evidence>
<dbReference type="CDD" id="cd19049">
    <property type="entry name" value="LGIC_TM_anion"/>
    <property type="match status" value="1"/>
</dbReference>
<dbReference type="InterPro" id="IPR036719">
    <property type="entry name" value="Neuro-gated_channel_TM_sf"/>
</dbReference>
<dbReference type="SUPFAM" id="SSF63712">
    <property type="entry name" value="Nicotinic receptor ligand binding domain-like"/>
    <property type="match status" value="1"/>
</dbReference>
<gene>
    <name evidence="23" type="ORF">OCTVUL_1B009653</name>
</gene>
<keyword evidence="7" id="KW-0770">Synapse</keyword>
<dbReference type="GO" id="GO:0045211">
    <property type="term" value="C:postsynaptic membrane"/>
    <property type="evidence" value="ECO:0007669"/>
    <property type="project" value="UniProtKB-SubCell"/>
</dbReference>
<comment type="similarity">
    <text evidence="1">Belongs to the ligand-gated ion channel (TC 1.A.9) family. Gamma-aminobutyric acid receptor (TC 1.A.9.5) subfamily.</text>
</comment>
<evidence type="ECO:0000256" key="17">
    <source>
        <dbReference type="ARBA" id="ARBA00023303"/>
    </source>
</evidence>
<keyword evidence="13" id="KW-0325">Glycoprotein</keyword>
<keyword evidence="10" id="KW-1015">Disulfide bond</keyword>
<evidence type="ECO:0000259" key="22">
    <source>
        <dbReference type="Pfam" id="PF02932"/>
    </source>
</evidence>
<reference evidence="23" key="1">
    <citation type="submission" date="2023-08" db="EMBL/GenBank/DDBJ databases">
        <authorList>
            <person name="Alioto T."/>
            <person name="Alioto T."/>
            <person name="Gomez Garrido J."/>
        </authorList>
    </citation>
    <scope>NUCLEOTIDE SEQUENCE</scope>
</reference>
<dbReference type="GO" id="GO:0005254">
    <property type="term" value="F:chloride channel activity"/>
    <property type="evidence" value="ECO:0007669"/>
    <property type="project" value="UniProtKB-KW"/>
</dbReference>
<keyword evidence="8 20" id="KW-0406">Ion transport</keyword>
<evidence type="ECO:0000256" key="4">
    <source>
        <dbReference type="ARBA" id="ARBA00022692"/>
    </source>
</evidence>
<keyword evidence="12" id="KW-0869">Chloride channel</keyword>
<keyword evidence="16" id="KW-1071">Ligand-gated ion channel</keyword>
<dbReference type="AlphaFoldDB" id="A0AA36BD08"/>
<evidence type="ECO:0000256" key="10">
    <source>
        <dbReference type="ARBA" id="ARBA00023157"/>
    </source>
</evidence>
<evidence type="ECO:0000256" key="13">
    <source>
        <dbReference type="ARBA" id="ARBA00023180"/>
    </source>
</evidence>
<evidence type="ECO:0000256" key="5">
    <source>
        <dbReference type="ARBA" id="ARBA00022729"/>
    </source>
</evidence>
<evidence type="ECO:0000256" key="6">
    <source>
        <dbReference type="ARBA" id="ARBA00022989"/>
    </source>
</evidence>
<dbReference type="FunFam" id="1.20.58.390:FF:000067">
    <property type="entry name" value="Glycine receptor subunit alpha-2"/>
    <property type="match status" value="1"/>
</dbReference>
<keyword evidence="2 20" id="KW-0813">Transport</keyword>
<evidence type="ECO:0000313" key="23">
    <source>
        <dbReference type="EMBL" id="CAI9731844.1"/>
    </source>
</evidence>
<dbReference type="SUPFAM" id="SSF90112">
    <property type="entry name" value="Neurotransmitter-gated ion-channel transmembrane pore"/>
    <property type="match status" value="1"/>
</dbReference>
<keyword evidence="3" id="KW-1003">Cell membrane</keyword>
<dbReference type="GO" id="GO:0005230">
    <property type="term" value="F:extracellular ligand-gated monoatomic ion channel activity"/>
    <property type="evidence" value="ECO:0007669"/>
    <property type="project" value="InterPro"/>
</dbReference>
<keyword evidence="17 20" id="KW-0407">Ion channel</keyword>
<evidence type="ECO:0000256" key="12">
    <source>
        <dbReference type="ARBA" id="ARBA00023173"/>
    </source>
</evidence>
<dbReference type="NCBIfam" id="TIGR00860">
    <property type="entry name" value="LIC"/>
    <property type="match status" value="1"/>
</dbReference>
<evidence type="ECO:0000256" key="3">
    <source>
        <dbReference type="ARBA" id="ARBA00022475"/>
    </source>
</evidence>
<keyword evidence="5" id="KW-0732">Signal</keyword>
<dbReference type="Pfam" id="PF02931">
    <property type="entry name" value="Neur_chan_LBD"/>
    <property type="match status" value="1"/>
</dbReference>
<evidence type="ECO:0000256" key="2">
    <source>
        <dbReference type="ARBA" id="ARBA00022448"/>
    </source>
</evidence>
<dbReference type="PRINTS" id="PR00252">
    <property type="entry name" value="NRIONCHANNEL"/>
</dbReference>
<evidence type="ECO:0000256" key="14">
    <source>
        <dbReference type="ARBA" id="ARBA00023214"/>
    </source>
</evidence>
<dbReference type="CDD" id="cd18991">
    <property type="entry name" value="LGIC_ECD_GlyR"/>
    <property type="match status" value="1"/>
</dbReference>
<organism evidence="23 24">
    <name type="scientific">Octopus vulgaris</name>
    <name type="common">Common octopus</name>
    <dbReference type="NCBI Taxonomy" id="6645"/>
    <lineage>
        <taxon>Eukaryota</taxon>
        <taxon>Metazoa</taxon>
        <taxon>Spiralia</taxon>
        <taxon>Lophotrochozoa</taxon>
        <taxon>Mollusca</taxon>
        <taxon>Cephalopoda</taxon>
        <taxon>Coleoidea</taxon>
        <taxon>Octopodiformes</taxon>
        <taxon>Octopoda</taxon>
        <taxon>Incirrata</taxon>
        <taxon>Octopodidae</taxon>
        <taxon>Octopus</taxon>
    </lineage>
</organism>
<feature type="transmembrane region" description="Helical" evidence="20">
    <location>
        <begin position="406"/>
        <end position="426"/>
    </location>
</feature>
<keyword evidence="9 20" id="KW-0472">Membrane</keyword>
<feature type="transmembrane region" description="Helical" evidence="20">
    <location>
        <begin position="20"/>
        <end position="39"/>
    </location>
</feature>
<dbReference type="GO" id="GO:0034707">
    <property type="term" value="C:chloride channel complex"/>
    <property type="evidence" value="ECO:0007669"/>
    <property type="project" value="UniProtKB-KW"/>
</dbReference>
<dbReference type="InterPro" id="IPR006029">
    <property type="entry name" value="Neurotrans-gated_channel_TM"/>
</dbReference>
<name>A0AA36BD08_OCTVU</name>
<dbReference type="InterPro" id="IPR006028">
    <property type="entry name" value="GABAA/Glycine_rcpt"/>
</dbReference>
<dbReference type="InterPro" id="IPR038050">
    <property type="entry name" value="Neuro_actylchol_rec"/>
</dbReference>
<feature type="domain" description="Neurotransmitter-gated ion-channel ligand-binding" evidence="21">
    <location>
        <begin position="65"/>
        <end position="268"/>
    </location>
</feature>
<dbReference type="Gene3D" id="1.20.58.390">
    <property type="entry name" value="Neurotransmitter-gated ion-channel transmembrane domain"/>
    <property type="match status" value="1"/>
</dbReference>
<feature type="transmembrane region" description="Helical" evidence="20">
    <location>
        <begin position="303"/>
        <end position="324"/>
    </location>
</feature>
<evidence type="ECO:0000256" key="15">
    <source>
        <dbReference type="ARBA" id="ARBA00023257"/>
    </source>
</evidence>
<evidence type="ECO:0000259" key="21">
    <source>
        <dbReference type="Pfam" id="PF02931"/>
    </source>
</evidence>
<keyword evidence="15" id="KW-0628">Postsynaptic cell membrane</keyword>
<evidence type="ECO:0000256" key="11">
    <source>
        <dbReference type="ARBA" id="ARBA00023170"/>
    </source>
</evidence>
<evidence type="ECO:0000256" key="1">
    <source>
        <dbReference type="ARBA" id="ARBA00010180"/>
    </source>
</evidence>
<dbReference type="InterPro" id="IPR006201">
    <property type="entry name" value="Neur_channel"/>
</dbReference>
<keyword evidence="11" id="KW-0675">Receptor</keyword>
<proteinExistence type="inferred from homology"/>
<dbReference type="Proteomes" id="UP001162480">
    <property type="component" value="Chromosome 13"/>
</dbReference>
<keyword evidence="24" id="KW-1185">Reference proteome</keyword>
<dbReference type="Pfam" id="PF02932">
    <property type="entry name" value="Neur_chan_memb"/>
    <property type="match status" value="1"/>
</dbReference>
<protein>
    <recommendedName>
        <fullName evidence="19">Gamma-aminobutyric acid receptor subunit beta</fullName>
    </recommendedName>
</protein>
<dbReference type="Gene3D" id="2.70.170.10">
    <property type="entry name" value="Neurotransmitter-gated ion-channel ligand-binding domain"/>
    <property type="match status" value="1"/>
</dbReference>
<evidence type="ECO:0000313" key="24">
    <source>
        <dbReference type="Proteomes" id="UP001162480"/>
    </source>
</evidence>
<dbReference type="PANTHER" id="PTHR18945">
    <property type="entry name" value="NEUROTRANSMITTER GATED ION CHANNEL"/>
    <property type="match status" value="1"/>
</dbReference>
<evidence type="ECO:0000256" key="9">
    <source>
        <dbReference type="ARBA" id="ARBA00023136"/>
    </source>
</evidence>
<comment type="subcellular location">
    <subcellularLocation>
        <location evidence="18">Postsynaptic cell membrane</location>
        <topology evidence="18">Multi-pass membrane protein</topology>
    </subcellularLocation>
</comment>
<accession>A0AA36BD08</accession>